<dbReference type="InterPro" id="IPR003374">
    <property type="entry name" value="ApbE-like_sf"/>
</dbReference>
<evidence type="ECO:0000256" key="10">
    <source>
        <dbReference type="ARBA" id="ARBA00048540"/>
    </source>
</evidence>
<keyword evidence="7" id="KW-0274">FAD</keyword>
<keyword evidence="5" id="KW-0808">Transferase</keyword>
<sequence>MPVSADFEAFTCACRLAVADKGVLGPALADLKAFLDRVDEACSRFRPDSELSRLQRSGGGQAGPLLAGLVRTALDVAQRSDGDVTPTLGNELSDLGYGPASGCRQLSPGTSAPLIAERVLPSESWRGVRIDDGVLILPPGVSLDLGATAKAAAADLAARELHERFGTSVMVSLGGDLATAGPEAWEVFVQDLPDDPHTQVRLTGGWAMATSSTQKRRWRSGSLELHHILDPRTSLPASPVWRSVSVAAPDCVSANMASTAAIVRGEGALPWLRALGYPAWLVRDDGRVLEINGWPAE</sequence>
<dbReference type="EMBL" id="JTDL01000144">
    <property type="protein sequence ID" value="KHL01237.1"/>
    <property type="molecule type" value="Genomic_DNA"/>
</dbReference>
<evidence type="ECO:0000256" key="5">
    <source>
        <dbReference type="ARBA" id="ARBA00022679"/>
    </source>
</evidence>
<evidence type="ECO:0000256" key="4">
    <source>
        <dbReference type="ARBA" id="ARBA00022630"/>
    </source>
</evidence>
<keyword evidence="12" id="KW-1185">Reference proteome</keyword>
<protein>
    <recommendedName>
        <fullName evidence="3">FAD:protein FMN transferase</fullName>
        <ecNumber evidence="2">2.7.1.180</ecNumber>
    </recommendedName>
    <alternativeName>
        <fullName evidence="9">Flavin transferase</fullName>
    </alternativeName>
</protein>
<dbReference type="InterPro" id="IPR024932">
    <property type="entry name" value="ApbE"/>
</dbReference>
<organism evidence="11 12">
    <name type="scientific">Sinomonas humi</name>
    <dbReference type="NCBI Taxonomy" id="1338436"/>
    <lineage>
        <taxon>Bacteria</taxon>
        <taxon>Bacillati</taxon>
        <taxon>Actinomycetota</taxon>
        <taxon>Actinomycetes</taxon>
        <taxon>Micrococcales</taxon>
        <taxon>Micrococcaceae</taxon>
        <taxon>Sinomonas</taxon>
    </lineage>
</organism>
<evidence type="ECO:0000256" key="2">
    <source>
        <dbReference type="ARBA" id="ARBA00011955"/>
    </source>
</evidence>
<evidence type="ECO:0000256" key="1">
    <source>
        <dbReference type="ARBA" id="ARBA00001946"/>
    </source>
</evidence>
<keyword evidence="4" id="KW-0285">Flavoprotein</keyword>
<evidence type="ECO:0000313" key="11">
    <source>
        <dbReference type="EMBL" id="KHL01237.1"/>
    </source>
</evidence>
<comment type="cofactor">
    <cofactor evidence="1">
        <name>Mg(2+)</name>
        <dbReference type="ChEBI" id="CHEBI:18420"/>
    </cofactor>
</comment>
<dbReference type="GO" id="GO:0046872">
    <property type="term" value="F:metal ion binding"/>
    <property type="evidence" value="ECO:0007669"/>
    <property type="project" value="UniProtKB-KW"/>
</dbReference>
<comment type="catalytic activity">
    <reaction evidence="10">
        <text>L-threonyl-[protein] + FAD = FMN-L-threonyl-[protein] + AMP + H(+)</text>
        <dbReference type="Rhea" id="RHEA:36847"/>
        <dbReference type="Rhea" id="RHEA-COMP:11060"/>
        <dbReference type="Rhea" id="RHEA-COMP:11061"/>
        <dbReference type="ChEBI" id="CHEBI:15378"/>
        <dbReference type="ChEBI" id="CHEBI:30013"/>
        <dbReference type="ChEBI" id="CHEBI:57692"/>
        <dbReference type="ChEBI" id="CHEBI:74257"/>
        <dbReference type="ChEBI" id="CHEBI:456215"/>
        <dbReference type="EC" id="2.7.1.180"/>
    </reaction>
</comment>
<dbReference type="Pfam" id="PF02424">
    <property type="entry name" value="ApbE"/>
    <property type="match status" value="1"/>
</dbReference>
<evidence type="ECO:0000256" key="3">
    <source>
        <dbReference type="ARBA" id="ARBA00016337"/>
    </source>
</evidence>
<evidence type="ECO:0000313" key="12">
    <source>
        <dbReference type="Proteomes" id="UP000030982"/>
    </source>
</evidence>
<dbReference type="Proteomes" id="UP000030982">
    <property type="component" value="Unassembled WGS sequence"/>
</dbReference>
<proteinExistence type="predicted"/>
<dbReference type="PANTHER" id="PTHR30040">
    <property type="entry name" value="THIAMINE BIOSYNTHESIS LIPOPROTEIN APBE"/>
    <property type="match status" value="1"/>
</dbReference>
<dbReference type="AlphaFoldDB" id="A0A0B2AHD3"/>
<comment type="caution">
    <text evidence="11">The sequence shown here is derived from an EMBL/GenBank/DDBJ whole genome shotgun (WGS) entry which is preliminary data.</text>
</comment>
<gene>
    <name evidence="11" type="ORF">LK10_17180</name>
</gene>
<accession>A0A0B2AHD3</accession>
<reference evidence="11 12" key="1">
    <citation type="submission" date="2014-09" db="EMBL/GenBank/DDBJ databases">
        <title>Genome sequence of Sinomonas sp. MUSC 117.</title>
        <authorList>
            <person name="Lee L.-H."/>
        </authorList>
    </citation>
    <scope>NUCLEOTIDE SEQUENCE [LARGE SCALE GENOMIC DNA]</scope>
    <source>
        <strain evidence="11 12">MUSC 117</strain>
    </source>
</reference>
<dbReference type="EC" id="2.7.1.180" evidence="2"/>
<evidence type="ECO:0000256" key="6">
    <source>
        <dbReference type="ARBA" id="ARBA00022723"/>
    </source>
</evidence>
<evidence type="ECO:0000256" key="9">
    <source>
        <dbReference type="ARBA" id="ARBA00031306"/>
    </source>
</evidence>
<dbReference type="STRING" id="1338436.LK10_17180"/>
<evidence type="ECO:0000256" key="8">
    <source>
        <dbReference type="ARBA" id="ARBA00022842"/>
    </source>
</evidence>
<dbReference type="PANTHER" id="PTHR30040:SF2">
    <property type="entry name" value="FAD:PROTEIN FMN TRANSFERASE"/>
    <property type="match status" value="1"/>
</dbReference>
<evidence type="ECO:0000256" key="7">
    <source>
        <dbReference type="ARBA" id="ARBA00022827"/>
    </source>
</evidence>
<keyword evidence="6" id="KW-0479">Metal-binding</keyword>
<keyword evidence="8" id="KW-0460">Magnesium</keyword>
<dbReference type="GO" id="GO:0016740">
    <property type="term" value="F:transferase activity"/>
    <property type="evidence" value="ECO:0007669"/>
    <property type="project" value="UniProtKB-KW"/>
</dbReference>
<dbReference type="Gene3D" id="3.10.520.10">
    <property type="entry name" value="ApbE-like domains"/>
    <property type="match status" value="1"/>
</dbReference>
<name>A0A0B2AHD3_9MICC</name>
<dbReference type="SUPFAM" id="SSF143631">
    <property type="entry name" value="ApbE-like"/>
    <property type="match status" value="1"/>
</dbReference>